<evidence type="ECO:0000313" key="4">
    <source>
        <dbReference type="EMBL" id="SDQ26751.1"/>
    </source>
</evidence>
<dbReference type="PANTHER" id="PTHR33608">
    <property type="entry name" value="BLL2464 PROTEIN"/>
    <property type="match status" value="1"/>
</dbReference>
<dbReference type="Pfam" id="PF01882">
    <property type="entry name" value="DUF58"/>
    <property type="match status" value="1"/>
</dbReference>
<keyword evidence="2" id="KW-1133">Transmembrane helix</keyword>
<gene>
    <name evidence="4" type="ORF">SAMN04489842_0285</name>
</gene>
<keyword evidence="5" id="KW-1185">Reference proteome</keyword>
<feature type="region of interest" description="Disordered" evidence="1">
    <location>
        <begin position="152"/>
        <end position="173"/>
    </location>
</feature>
<reference evidence="5" key="1">
    <citation type="submission" date="2016-10" db="EMBL/GenBank/DDBJ databases">
        <authorList>
            <person name="Varghese N."/>
            <person name="Submissions S."/>
        </authorList>
    </citation>
    <scope>NUCLEOTIDE SEQUENCE [LARGE SCALE GENOMIC DNA]</scope>
    <source>
        <strain evidence="5">DSM 24767</strain>
    </source>
</reference>
<keyword evidence="2" id="KW-0472">Membrane</keyword>
<protein>
    <submittedName>
        <fullName evidence="4">Conserved repeat domain-containing protein</fullName>
    </submittedName>
</protein>
<organism evidence="4 5">
    <name type="scientific">Natronobacterium texcoconense</name>
    <dbReference type="NCBI Taxonomy" id="1095778"/>
    <lineage>
        <taxon>Archaea</taxon>
        <taxon>Methanobacteriati</taxon>
        <taxon>Methanobacteriota</taxon>
        <taxon>Stenosarchaea group</taxon>
        <taxon>Halobacteria</taxon>
        <taxon>Halobacteriales</taxon>
        <taxon>Natrialbaceae</taxon>
        <taxon>Natronobacterium</taxon>
    </lineage>
</organism>
<dbReference type="RefSeq" id="WP_090376257.1">
    <property type="nucleotide sequence ID" value="NZ_FNLC01000001.1"/>
</dbReference>
<dbReference type="Proteomes" id="UP000198848">
    <property type="component" value="Unassembled WGS sequence"/>
</dbReference>
<keyword evidence="2" id="KW-0812">Transmembrane</keyword>
<dbReference type="AlphaFoldDB" id="A0A1H0ZHX9"/>
<feature type="region of interest" description="Disordered" evidence="1">
    <location>
        <begin position="185"/>
        <end position="206"/>
    </location>
</feature>
<evidence type="ECO:0000256" key="1">
    <source>
        <dbReference type="SAM" id="MobiDB-lite"/>
    </source>
</evidence>
<accession>A0A1H0ZHX9</accession>
<evidence type="ECO:0000259" key="3">
    <source>
        <dbReference type="Pfam" id="PF01882"/>
    </source>
</evidence>
<dbReference type="STRING" id="1095778.SAMN04489842_0285"/>
<dbReference type="PANTHER" id="PTHR33608:SF6">
    <property type="entry name" value="BLL2464 PROTEIN"/>
    <property type="match status" value="1"/>
</dbReference>
<proteinExistence type="predicted"/>
<evidence type="ECO:0000313" key="5">
    <source>
        <dbReference type="Proteomes" id="UP000198848"/>
    </source>
</evidence>
<feature type="transmembrane region" description="Helical" evidence="2">
    <location>
        <begin position="15"/>
        <end position="46"/>
    </location>
</feature>
<sequence length="439" mass="47441">MTGDRTVGRVDRGEWAVAAALLVAGAGLAVGSQVLVVAATLPLWYVAAAVFGTRRSAVVRVSREINVDGEQRSDKQESVVSVDPGETATVRTTVQNADSEPIVDLRIVDGVPASLSVVSGTPRACVSLEPLETTTVEYEMQLERGEYTFDDATVRTRGPSGSVTETWTPDVDGQDTVRCTPTVETVPLGDATNDYAGDVPTDEGGSGVEFYSVRDYEPSDPVNSIDWRRYAASRELATVEYRAERSTRVVCIVDARPSQFRAATVEAVPAVDHSADAAERTLETLIDAGHPTGVIGISERWTETVEPGTGAVTRERATRLLETARKQNYDSWFYTLSSGGLGERVATELPGEAQVYLFSSFVDDAPLELVEQLRTRGFAVRIVSPDVTGGDDLATRLEALDRENRLAHARATGARVVDWEPERSLGLVLHEAIGEVSRR</sequence>
<feature type="domain" description="DUF58" evidence="3">
    <location>
        <begin position="212"/>
        <end position="323"/>
    </location>
</feature>
<dbReference type="EMBL" id="FNLC01000001">
    <property type="protein sequence ID" value="SDQ26751.1"/>
    <property type="molecule type" value="Genomic_DNA"/>
</dbReference>
<dbReference type="InterPro" id="IPR002881">
    <property type="entry name" value="DUF58"/>
</dbReference>
<name>A0A1H0ZHX9_NATTX</name>
<dbReference type="OrthoDB" id="31512at2157"/>
<evidence type="ECO:0000256" key="2">
    <source>
        <dbReference type="SAM" id="Phobius"/>
    </source>
</evidence>